<evidence type="ECO:0000313" key="3">
    <source>
        <dbReference type="Proteomes" id="UP000266915"/>
    </source>
</evidence>
<sequence length="42" mass="4042">MTNASASSSRPDAEEIPDGSGSDGSEPNDGEDTASGGGADDK</sequence>
<reference evidence="2 3" key="1">
    <citation type="submission" date="2018-11" db="EMBL/GenBank/DDBJ databases">
        <title>Sequencing the genomes of 1000 actinobacteria strains.</title>
        <authorList>
            <person name="Klenk H.-P."/>
        </authorList>
    </citation>
    <scope>NUCLEOTIDE SEQUENCE [LARGE SCALE GENOMIC DNA]</scope>
    <source>
        <strain evidence="2 3">DSM 14012</strain>
    </source>
</reference>
<protein>
    <submittedName>
        <fullName evidence="2">Uncharacterized protein</fullName>
    </submittedName>
</protein>
<dbReference type="RefSeq" id="WP_255467562.1">
    <property type="nucleotide sequence ID" value="NZ_FXAP01000003.1"/>
</dbReference>
<gene>
    <name evidence="2" type="ORF">EDD42_0483</name>
</gene>
<dbReference type="AlphaFoldDB" id="A0A3N2BYZ4"/>
<comment type="caution">
    <text evidence="2">The sequence shown here is derived from an EMBL/GenBank/DDBJ whole genome shotgun (WGS) entry which is preliminary data.</text>
</comment>
<dbReference type="Proteomes" id="UP000266915">
    <property type="component" value="Unassembled WGS sequence"/>
</dbReference>
<feature type="compositionally biased region" description="Polar residues" evidence="1">
    <location>
        <begin position="1"/>
        <end position="10"/>
    </location>
</feature>
<accession>A0A3N2BYZ4</accession>
<name>A0A3N2BYZ4_9MICO</name>
<evidence type="ECO:0000313" key="2">
    <source>
        <dbReference type="EMBL" id="ROR80442.1"/>
    </source>
</evidence>
<proteinExistence type="predicted"/>
<organism evidence="2 3">
    <name type="scientific">Plantibacter flavus</name>
    <dbReference type="NCBI Taxonomy" id="150123"/>
    <lineage>
        <taxon>Bacteria</taxon>
        <taxon>Bacillati</taxon>
        <taxon>Actinomycetota</taxon>
        <taxon>Actinomycetes</taxon>
        <taxon>Micrococcales</taxon>
        <taxon>Microbacteriaceae</taxon>
        <taxon>Plantibacter</taxon>
    </lineage>
</organism>
<dbReference type="EMBL" id="RKHL01000001">
    <property type="protein sequence ID" value="ROR80442.1"/>
    <property type="molecule type" value="Genomic_DNA"/>
</dbReference>
<keyword evidence="3" id="KW-1185">Reference proteome</keyword>
<feature type="region of interest" description="Disordered" evidence="1">
    <location>
        <begin position="1"/>
        <end position="42"/>
    </location>
</feature>
<evidence type="ECO:0000256" key="1">
    <source>
        <dbReference type="SAM" id="MobiDB-lite"/>
    </source>
</evidence>